<keyword evidence="3" id="KW-0472">Membrane</keyword>
<evidence type="ECO:0000313" key="5">
    <source>
        <dbReference type="Proteomes" id="UP001359559"/>
    </source>
</evidence>
<feature type="transmembrane region" description="Helical" evidence="3">
    <location>
        <begin position="66"/>
        <end position="84"/>
    </location>
</feature>
<feature type="transmembrane region" description="Helical" evidence="3">
    <location>
        <begin position="438"/>
        <end position="465"/>
    </location>
</feature>
<evidence type="ECO:0000313" key="4">
    <source>
        <dbReference type="EMBL" id="KAK7311230.1"/>
    </source>
</evidence>
<dbReference type="EMBL" id="JAYKXN010000002">
    <property type="protein sequence ID" value="KAK7311230.1"/>
    <property type="molecule type" value="Genomic_DNA"/>
</dbReference>
<feature type="transmembrane region" description="Helical" evidence="3">
    <location>
        <begin position="274"/>
        <end position="294"/>
    </location>
</feature>
<gene>
    <name evidence="4" type="ORF">RJT34_09236</name>
</gene>
<proteinExistence type="predicted"/>
<accession>A0AAN9K4Q4</accession>
<reference evidence="4 5" key="1">
    <citation type="submission" date="2024-01" db="EMBL/GenBank/DDBJ databases">
        <title>The genomes of 5 underutilized Papilionoideae crops provide insights into root nodulation and disease resistance.</title>
        <authorList>
            <person name="Yuan L."/>
        </authorList>
    </citation>
    <scope>NUCLEOTIDE SEQUENCE [LARGE SCALE GENOMIC DNA]</scope>
    <source>
        <strain evidence="4">LY-2023</strain>
        <tissue evidence="4">Leaf</tissue>
    </source>
</reference>
<comment type="caution">
    <text evidence="4">The sequence shown here is derived from an EMBL/GenBank/DDBJ whole genome shotgun (WGS) entry which is preliminary data.</text>
</comment>
<evidence type="ECO:0000256" key="1">
    <source>
        <dbReference type="ARBA" id="ARBA00004141"/>
    </source>
</evidence>
<feature type="region of interest" description="Disordered" evidence="2">
    <location>
        <begin position="33"/>
        <end position="58"/>
    </location>
</feature>
<organism evidence="4 5">
    <name type="scientific">Clitoria ternatea</name>
    <name type="common">Butterfly pea</name>
    <dbReference type="NCBI Taxonomy" id="43366"/>
    <lineage>
        <taxon>Eukaryota</taxon>
        <taxon>Viridiplantae</taxon>
        <taxon>Streptophyta</taxon>
        <taxon>Embryophyta</taxon>
        <taxon>Tracheophyta</taxon>
        <taxon>Spermatophyta</taxon>
        <taxon>Magnoliopsida</taxon>
        <taxon>eudicotyledons</taxon>
        <taxon>Gunneridae</taxon>
        <taxon>Pentapetalae</taxon>
        <taxon>rosids</taxon>
        <taxon>fabids</taxon>
        <taxon>Fabales</taxon>
        <taxon>Fabaceae</taxon>
        <taxon>Papilionoideae</taxon>
        <taxon>50 kb inversion clade</taxon>
        <taxon>NPAAA clade</taxon>
        <taxon>indigoferoid/millettioid clade</taxon>
        <taxon>Phaseoleae</taxon>
        <taxon>Clitoria</taxon>
    </lineage>
</organism>
<feature type="compositionally biased region" description="Basic residues" evidence="2">
    <location>
        <begin position="38"/>
        <end position="51"/>
    </location>
</feature>
<feature type="transmembrane region" description="Helical" evidence="3">
    <location>
        <begin position="104"/>
        <end position="123"/>
    </location>
</feature>
<dbReference type="PANTHER" id="PTHR23051">
    <property type="entry name" value="SOLUTE CARRIER FAMILY 35, MEMBER F5"/>
    <property type="match status" value="1"/>
</dbReference>
<evidence type="ECO:0008006" key="6">
    <source>
        <dbReference type="Google" id="ProtNLM"/>
    </source>
</evidence>
<evidence type="ECO:0000256" key="2">
    <source>
        <dbReference type="SAM" id="MobiDB-lite"/>
    </source>
</evidence>
<dbReference type="PANTHER" id="PTHR23051:SF12">
    <property type="entry name" value="OS04G0645600 PROTEIN"/>
    <property type="match status" value="1"/>
</dbReference>
<dbReference type="InterPro" id="IPR037185">
    <property type="entry name" value="EmrE-like"/>
</dbReference>
<keyword evidence="3" id="KW-1133">Transmembrane helix</keyword>
<sequence length="505" mass="55149">MAPLWAGTTLASFNRNRISRVTLHSSLENDMLPVSRNPLRKTNHSRKKRHSTTTPSTKRSRLVMGWRYKAGLFLIATVVVIWVTSAEVTQDIFTDYRQPFALTYLGASLMVVYLPIAFIKDWLYKLLKHHSSKGGKNTRIGGEFPLKAVQKGEFPLKSSAVQKGDFPLKGSAGQKGEFPLKGSSGQKGEFPLKGSAGLKNFEVELGSVTRKDSNLDLSSLEEVKPLVAKYNDTNATKTEKELTGREIALYGFYIAPIWFLTEYLSNAALARTSVASTTVLSSTSGLFTLFIGVFMGQDTLNMAKVVAVLVSMAGVAMTTMGSTWATDDDDSLSSASLANAIAAFFSSFCICHVIQMNNGSLNVNAAVLIKKVSGEEGEGVDVQKLFGYIGLFTLVSLWWLIWPLTAIGLEPKFSIPHSVKMDEVLLANGFVGSVLSDYCWALCVVWTTPLVATLGMSLTIPLAMIADMMIHGRHYSALYILGSVQVFAGFVIANLSDWMTKRLGL</sequence>
<dbReference type="GO" id="GO:0016020">
    <property type="term" value="C:membrane"/>
    <property type="evidence" value="ECO:0007669"/>
    <property type="project" value="TreeGrafter"/>
</dbReference>
<keyword evidence="5" id="KW-1185">Reference proteome</keyword>
<comment type="subcellular location">
    <subcellularLocation>
        <location evidence="1">Membrane</location>
        <topology evidence="1">Multi-pass membrane protein</topology>
    </subcellularLocation>
</comment>
<feature type="transmembrane region" description="Helical" evidence="3">
    <location>
        <begin position="477"/>
        <end position="496"/>
    </location>
</feature>
<keyword evidence="3" id="KW-0812">Transmembrane</keyword>
<dbReference type="SUPFAM" id="SSF103481">
    <property type="entry name" value="Multidrug resistance efflux transporter EmrE"/>
    <property type="match status" value="2"/>
</dbReference>
<feature type="transmembrane region" description="Helical" evidence="3">
    <location>
        <begin position="247"/>
        <end position="268"/>
    </location>
</feature>
<name>A0AAN9K4Q4_CLITE</name>
<feature type="transmembrane region" description="Helical" evidence="3">
    <location>
        <begin position="385"/>
        <end position="402"/>
    </location>
</feature>
<dbReference type="AlphaFoldDB" id="A0AAN9K4Q4"/>
<feature type="transmembrane region" description="Helical" evidence="3">
    <location>
        <begin position="306"/>
        <end position="325"/>
    </location>
</feature>
<feature type="transmembrane region" description="Helical" evidence="3">
    <location>
        <begin position="337"/>
        <end position="354"/>
    </location>
</feature>
<protein>
    <recommendedName>
        <fullName evidence="6">EamA domain-containing protein</fullName>
    </recommendedName>
</protein>
<dbReference type="Proteomes" id="UP001359559">
    <property type="component" value="Unassembled WGS sequence"/>
</dbReference>
<evidence type="ECO:0000256" key="3">
    <source>
        <dbReference type="SAM" id="Phobius"/>
    </source>
</evidence>